<dbReference type="EC" id="3.6.1.1" evidence="5"/>
<comment type="cofactor">
    <cofactor evidence="1 5">
        <name>Mg(2+)</name>
        <dbReference type="ChEBI" id="CHEBI:18420"/>
    </cofactor>
</comment>
<organism evidence="6 7">
    <name type="scientific">Hallerella succinigenes</name>
    <dbReference type="NCBI Taxonomy" id="1896222"/>
    <lineage>
        <taxon>Bacteria</taxon>
        <taxon>Pseudomonadati</taxon>
        <taxon>Fibrobacterota</taxon>
        <taxon>Fibrobacteria</taxon>
        <taxon>Fibrobacterales</taxon>
        <taxon>Fibrobacteraceae</taxon>
        <taxon>Hallerella</taxon>
    </lineage>
</organism>
<comment type="catalytic activity">
    <reaction evidence="5">
        <text>diphosphate + H2O = 2 phosphate + H(+)</text>
        <dbReference type="Rhea" id="RHEA:24576"/>
        <dbReference type="ChEBI" id="CHEBI:15377"/>
        <dbReference type="ChEBI" id="CHEBI:15378"/>
        <dbReference type="ChEBI" id="CHEBI:33019"/>
        <dbReference type="ChEBI" id="CHEBI:43474"/>
        <dbReference type="EC" id="3.6.1.1"/>
    </reaction>
</comment>
<dbReference type="InterPro" id="IPR036649">
    <property type="entry name" value="Pyrophosphatase_sf"/>
</dbReference>
<dbReference type="SUPFAM" id="SSF50324">
    <property type="entry name" value="Inorganic pyrophosphatase"/>
    <property type="match status" value="1"/>
</dbReference>
<evidence type="ECO:0000256" key="1">
    <source>
        <dbReference type="ARBA" id="ARBA00001946"/>
    </source>
</evidence>
<comment type="subunit">
    <text evidence="5">Homohexamer.</text>
</comment>
<accession>A0A2M9A3M4</accession>
<dbReference type="GO" id="GO:0005737">
    <property type="term" value="C:cytoplasm"/>
    <property type="evidence" value="ECO:0007669"/>
    <property type="project" value="UniProtKB-SubCell"/>
</dbReference>
<feature type="binding site" evidence="5">
    <location>
        <position position="43"/>
    </location>
    <ligand>
        <name>substrate</name>
    </ligand>
</feature>
<feature type="binding site" evidence="5">
    <location>
        <position position="116"/>
    </location>
    <ligand>
        <name>Mg(2+)</name>
        <dbReference type="ChEBI" id="CHEBI:18420"/>
        <label>1</label>
    </ligand>
</feature>
<comment type="function">
    <text evidence="5">Catalyzes the hydrolysis of inorganic pyrophosphate (PPi) forming two phosphate ions.</text>
</comment>
<proteinExistence type="inferred from homology"/>
<dbReference type="Pfam" id="PF00719">
    <property type="entry name" value="Pyrophosphatase"/>
    <property type="match status" value="1"/>
</dbReference>
<keyword evidence="7" id="KW-1185">Reference proteome</keyword>
<evidence type="ECO:0000256" key="5">
    <source>
        <dbReference type="HAMAP-Rule" id="MF_00209"/>
    </source>
</evidence>
<dbReference type="Proteomes" id="UP000231134">
    <property type="component" value="Unassembled WGS sequence"/>
</dbReference>
<dbReference type="CDD" id="cd00412">
    <property type="entry name" value="pyrophosphatase"/>
    <property type="match status" value="1"/>
</dbReference>
<comment type="subcellular location">
    <subcellularLocation>
        <location evidence="5">Cytoplasm</location>
    </subcellularLocation>
</comment>
<dbReference type="PANTHER" id="PTHR10286">
    <property type="entry name" value="INORGANIC PYROPHOSPHATASE"/>
    <property type="match status" value="1"/>
</dbReference>
<keyword evidence="3 5" id="KW-0378">Hydrolase</keyword>
<dbReference type="AlphaFoldDB" id="A0A2M9A3M4"/>
<dbReference type="EMBL" id="PGEX01000001">
    <property type="protein sequence ID" value="PJJ40325.1"/>
    <property type="molecule type" value="Genomic_DNA"/>
</dbReference>
<keyword evidence="5" id="KW-0963">Cytoplasm</keyword>
<feature type="binding site" evidence="5">
    <location>
        <position position="57"/>
    </location>
    <ligand>
        <name>substrate</name>
    </ligand>
</feature>
<gene>
    <name evidence="5" type="primary">ppa</name>
    <name evidence="6" type="ORF">BGX16_0243</name>
</gene>
<feature type="binding site" evidence="5">
    <location>
        <position position="151"/>
    </location>
    <ligand>
        <name>substrate</name>
    </ligand>
</feature>
<dbReference type="InterPro" id="IPR008162">
    <property type="entry name" value="Pyrophosphatase"/>
</dbReference>
<dbReference type="HAMAP" id="MF_00209">
    <property type="entry name" value="Inorganic_PPase"/>
    <property type="match status" value="1"/>
</dbReference>
<keyword evidence="4 5" id="KW-0460">Magnesium</keyword>
<dbReference type="GO" id="GO:0000287">
    <property type="term" value="F:magnesium ion binding"/>
    <property type="evidence" value="ECO:0007669"/>
    <property type="project" value="UniProtKB-UniRule"/>
</dbReference>
<evidence type="ECO:0000313" key="7">
    <source>
        <dbReference type="Proteomes" id="UP000231134"/>
    </source>
</evidence>
<evidence type="ECO:0000256" key="2">
    <source>
        <dbReference type="ARBA" id="ARBA00022723"/>
    </source>
</evidence>
<keyword evidence="2 5" id="KW-0479">Metal-binding</keyword>
<sequence length="211" mass="24120">MAFSLIVSYIYLMPINYLELPIGPKYPYEVDCVVEIPKDTNVKYEYDERFHVFRLDRCLLSSMSYPCSYGLIPSTRADDGDALDMLVYCSAPLATGTVVSCRAVGVLDMTDGGKKDYKVLGVPLYIPHPIRDLHDVDPMFLKITRNFFQYYKELEGKAVEIGDWLSAEVAREKIVEAHKNFFATQIQAPEHCYQEPEANSEYNPNTDLMMI</sequence>
<feature type="binding site" evidence="5">
    <location>
        <position position="79"/>
    </location>
    <ligand>
        <name>Mg(2+)</name>
        <dbReference type="ChEBI" id="CHEBI:18420"/>
        <label>1</label>
    </ligand>
</feature>
<evidence type="ECO:0000256" key="4">
    <source>
        <dbReference type="ARBA" id="ARBA00022842"/>
    </source>
</evidence>
<name>A0A2M9A3M4_9BACT</name>
<dbReference type="GO" id="GO:0006796">
    <property type="term" value="P:phosphate-containing compound metabolic process"/>
    <property type="evidence" value="ECO:0007669"/>
    <property type="project" value="InterPro"/>
</dbReference>
<comment type="similarity">
    <text evidence="5">Belongs to the PPase family.</text>
</comment>
<comment type="caution">
    <text evidence="6">The sequence shown here is derived from an EMBL/GenBank/DDBJ whole genome shotgun (WGS) entry which is preliminary data.</text>
</comment>
<feature type="binding site" evidence="5">
    <location>
        <position position="69"/>
    </location>
    <ligand>
        <name>substrate</name>
    </ligand>
</feature>
<dbReference type="GO" id="GO:0004427">
    <property type="term" value="F:inorganic diphosphate phosphatase activity"/>
    <property type="evidence" value="ECO:0007669"/>
    <property type="project" value="UniProtKB-UniRule"/>
</dbReference>
<protein>
    <recommendedName>
        <fullName evidence="5">Inorganic pyrophosphatase</fullName>
        <ecNumber evidence="5">3.6.1.1</ecNumber>
    </recommendedName>
    <alternativeName>
        <fullName evidence="5">Pyrophosphate phospho-hydrolase</fullName>
        <shortName evidence="5">PPase</shortName>
    </alternativeName>
</protein>
<dbReference type="Gene3D" id="3.90.80.10">
    <property type="entry name" value="Inorganic pyrophosphatase"/>
    <property type="match status" value="1"/>
</dbReference>
<evidence type="ECO:0000256" key="3">
    <source>
        <dbReference type="ARBA" id="ARBA00022801"/>
    </source>
</evidence>
<feature type="binding site" evidence="5">
    <location>
        <position position="84"/>
    </location>
    <ligand>
        <name>Mg(2+)</name>
        <dbReference type="ChEBI" id="CHEBI:18420"/>
        <label>2</label>
    </ligand>
</feature>
<feature type="binding site" evidence="5">
    <location>
        <position position="84"/>
    </location>
    <ligand>
        <name>Mg(2+)</name>
        <dbReference type="ChEBI" id="CHEBI:18420"/>
        <label>1</label>
    </ligand>
</feature>
<evidence type="ECO:0000313" key="6">
    <source>
        <dbReference type="EMBL" id="PJJ40325.1"/>
    </source>
</evidence>
<reference evidence="6 7" key="1">
    <citation type="submission" date="2017-11" db="EMBL/GenBank/DDBJ databases">
        <title>Animal gut microbial communities from fecal samples from Wisconsin, USA.</title>
        <authorList>
            <person name="Neumann A."/>
        </authorList>
    </citation>
    <scope>NUCLEOTIDE SEQUENCE [LARGE SCALE GENOMIC DNA]</scope>
    <source>
        <strain evidence="6 7">UWS3</strain>
    </source>
</reference>